<reference evidence="1" key="1">
    <citation type="submission" date="2023-05" db="EMBL/GenBank/DDBJ databases">
        <title>Nepenthes gracilis genome sequencing.</title>
        <authorList>
            <person name="Fukushima K."/>
        </authorList>
    </citation>
    <scope>NUCLEOTIDE SEQUENCE</scope>
    <source>
        <strain evidence="1">SING2019-196</strain>
    </source>
</reference>
<dbReference type="Proteomes" id="UP001279734">
    <property type="component" value="Unassembled WGS sequence"/>
</dbReference>
<name>A0AAD3S5H0_NEPGR</name>
<protein>
    <submittedName>
        <fullName evidence="1">Uncharacterized protein</fullName>
    </submittedName>
</protein>
<dbReference type="EMBL" id="BSYO01000005">
    <property type="protein sequence ID" value="GMH04780.1"/>
    <property type="molecule type" value="Genomic_DNA"/>
</dbReference>
<evidence type="ECO:0000313" key="1">
    <source>
        <dbReference type="EMBL" id="GMH04780.1"/>
    </source>
</evidence>
<organism evidence="1 2">
    <name type="scientific">Nepenthes gracilis</name>
    <name type="common">Slender pitcher plant</name>
    <dbReference type="NCBI Taxonomy" id="150966"/>
    <lineage>
        <taxon>Eukaryota</taxon>
        <taxon>Viridiplantae</taxon>
        <taxon>Streptophyta</taxon>
        <taxon>Embryophyta</taxon>
        <taxon>Tracheophyta</taxon>
        <taxon>Spermatophyta</taxon>
        <taxon>Magnoliopsida</taxon>
        <taxon>eudicotyledons</taxon>
        <taxon>Gunneridae</taxon>
        <taxon>Pentapetalae</taxon>
        <taxon>Caryophyllales</taxon>
        <taxon>Nepenthaceae</taxon>
        <taxon>Nepenthes</taxon>
    </lineage>
</organism>
<accession>A0AAD3S5H0</accession>
<dbReference type="AlphaFoldDB" id="A0AAD3S5H0"/>
<comment type="caution">
    <text evidence="1">The sequence shown here is derived from an EMBL/GenBank/DDBJ whole genome shotgun (WGS) entry which is preliminary data.</text>
</comment>
<proteinExistence type="predicted"/>
<gene>
    <name evidence="1" type="ORF">Nepgr_006620</name>
</gene>
<evidence type="ECO:0000313" key="2">
    <source>
        <dbReference type="Proteomes" id="UP001279734"/>
    </source>
</evidence>
<sequence length="133" mass="14359">MLEADAGSGPTDVEAKSCIFDSELEQCFLSCLGSTVNQICWSSIMVSNGMSCLGPRFSLDEEMLSVANLWDGITMPSGWALESLPSAEHQQYLTCKMSCGFCSKVYKEDLYEALVQCTTCTLGSAPPLAVSLF</sequence>
<keyword evidence="2" id="KW-1185">Reference proteome</keyword>